<name>A0AAQ3SB38_VIGMU</name>
<accession>A0AAQ3SB38</accession>
<evidence type="ECO:0000313" key="3">
    <source>
        <dbReference type="Proteomes" id="UP001374535"/>
    </source>
</evidence>
<dbReference type="Pfam" id="PF24626">
    <property type="entry name" value="SH3_Tf2-1"/>
    <property type="match status" value="1"/>
</dbReference>
<feature type="non-terminal residue" evidence="2">
    <location>
        <position position="1"/>
    </location>
</feature>
<evidence type="ECO:0000313" key="2">
    <source>
        <dbReference type="EMBL" id="WVZ23058.1"/>
    </source>
</evidence>
<dbReference type="PANTHER" id="PTHR46148">
    <property type="entry name" value="CHROMO DOMAIN-CONTAINING PROTEIN"/>
    <property type="match status" value="1"/>
</dbReference>
<reference evidence="2 3" key="1">
    <citation type="journal article" date="2023" name="Life. Sci Alliance">
        <title>Evolutionary insights into 3D genome organization and epigenetic landscape of Vigna mungo.</title>
        <authorList>
            <person name="Junaid A."/>
            <person name="Singh B."/>
            <person name="Bhatia S."/>
        </authorList>
    </citation>
    <scope>NUCLEOTIDE SEQUENCE [LARGE SCALE GENOMIC DNA]</scope>
    <source>
        <strain evidence="2">Urdbean</strain>
    </source>
</reference>
<sequence length="235" mass="27122">YSTISLVKSRKYSLIIEYLVGSSSIEGCDFLLKSLEEVLSLLKRNLFKAQKCMKKNVDLTRREVTFNVGSWVYVKLHPYRQIFVSGFKFHKLAKRFYGPFQVTTKMGPVAYKLDLPDTLRIHNVFHCSVLKAYEGPLPPSIDPLTPLSYENNPLITPLAILGFKRNIINGVPKRLTLVQWQGLSHLMTLRGRIRLVYNTLMTLRTRSLPKEMVMLEMKAQILQHTQPRIMQGPKE</sequence>
<keyword evidence="3" id="KW-1185">Reference proteome</keyword>
<gene>
    <name evidence="2" type="ORF">V8G54_001602</name>
</gene>
<organism evidence="2 3">
    <name type="scientific">Vigna mungo</name>
    <name type="common">Black gram</name>
    <name type="synonym">Phaseolus mungo</name>
    <dbReference type="NCBI Taxonomy" id="3915"/>
    <lineage>
        <taxon>Eukaryota</taxon>
        <taxon>Viridiplantae</taxon>
        <taxon>Streptophyta</taxon>
        <taxon>Embryophyta</taxon>
        <taxon>Tracheophyta</taxon>
        <taxon>Spermatophyta</taxon>
        <taxon>Magnoliopsida</taxon>
        <taxon>eudicotyledons</taxon>
        <taxon>Gunneridae</taxon>
        <taxon>Pentapetalae</taxon>
        <taxon>rosids</taxon>
        <taxon>fabids</taxon>
        <taxon>Fabales</taxon>
        <taxon>Fabaceae</taxon>
        <taxon>Papilionoideae</taxon>
        <taxon>50 kb inversion clade</taxon>
        <taxon>NPAAA clade</taxon>
        <taxon>indigoferoid/millettioid clade</taxon>
        <taxon>Phaseoleae</taxon>
        <taxon>Vigna</taxon>
    </lineage>
</organism>
<dbReference type="PANTHER" id="PTHR46148:SF52">
    <property type="entry name" value="OS04G0603800 PROTEIN"/>
    <property type="match status" value="1"/>
</dbReference>
<dbReference type="EMBL" id="CP144700">
    <property type="protein sequence ID" value="WVZ23058.1"/>
    <property type="molecule type" value="Genomic_DNA"/>
</dbReference>
<evidence type="ECO:0000259" key="1">
    <source>
        <dbReference type="Pfam" id="PF24626"/>
    </source>
</evidence>
<feature type="domain" description="Tf2-1-like SH3-like" evidence="1">
    <location>
        <begin position="69"/>
        <end position="133"/>
    </location>
</feature>
<dbReference type="Proteomes" id="UP001374535">
    <property type="component" value="Chromosome 1"/>
</dbReference>
<dbReference type="InterPro" id="IPR056924">
    <property type="entry name" value="SH3_Tf2-1"/>
</dbReference>
<dbReference type="AlphaFoldDB" id="A0AAQ3SB38"/>
<protein>
    <recommendedName>
        <fullName evidence="1">Tf2-1-like SH3-like domain-containing protein</fullName>
    </recommendedName>
</protein>
<proteinExistence type="predicted"/>